<organism evidence="2 3">
    <name type="scientific">Trichonephila clavipes</name>
    <name type="common">Golden silk orbweaver</name>
    <name type="synonym">Nephila clavipes</name>
    <dbReference type="NCBI Taxonomy" id="2585209"/>
    <lineage>
        <taxon>Eukaryota</taxon>
        <taxon>Metazoa</taxon>
        <taxon>Ecdysozoa</taxon>
        <taxon>Arthropoda</taxon>
        <taxon>Chelicerata</taxon>
        <taxon>Arachnida</taxon>
        <taxon>Araneae</taxon>
        <taxon>Araneomorphae</taxon>
        <taxon>Entelegynae</taxon>
        <taxon>Araneoidea</taxon>
        <taxon>Nephilidae</taxon>
        <taxon>Trichonephila</taxon>
    </lineage>
</organism>
<accession>A0A8X6RY00</accession>
<reference evidence="2" key="1">
    <citation type="submission" date="2020-08" db="EMBL/GenBank/DDBJ databases">
        <title>Multicomponent nature underlies the extraordinary mechanical properties of spider dragline silk.</title>
        <authorList>
            <person name="Kono N."/>
            <person name="Nakamura H."/>
            <person name="Mori M."/>
            <person name="Yoshida Y."/>
            <person name="Ohtoshi R."/>
            <person name="Malay A.D."/>
            <person name="Moran D.A.P."/>
            <person name="Tomita M."/>
            <person name="Numata K."/>
            <person name="Arakawa K."/>
        </authorList>
    </citation>
    <scope>NUCLEOTIDE SEQUENCE</scope>
</reference>
<keyword evidence="3" id="KW-1185">Reference proteome</keyword>
<protein>
    <submittedName>
        <fullName evidence="2">Uncharacterized protein</fullName>
    </submittedName>
</protein>
<gene>
    <name evidence="2" type="ORF">TNCV_4002741</name>
</gene>
<feature type="region of interest" description="Disordered" evidence="1">
    <location>
        <begin position="70"/>
        <end position="95"/>
    </location>
</feature>
<dbReference type="EMBL" id="BMAU01021202">
    <property type="protein sequence ID" value="GFX98505.1"/>
    <property type="molecule type" value="Genomic_DNA"/>
</dbReference>
<evidence type="ECO:0000313" key="2">
    <source>
        <dbReference type="EMBL" id="GFX98505.1"/>
    </source>
</evidence>
<name>A0A8X6RY00_TRICX</name>
<evidence type="ECO:0000256" key="1">
    <source>
        <dbReference type="SAM" id="MobiDB-lite"/>
    </source>
</evidence>
<evidence type="ECO:0000313" key="3">
    <source>
        <dbReference type="Proteomes" id="UP000887159"/>
    </source>
</evidence>
<dbReference type="AlphaFoldDB" id="A0A8X6RY00"/>
<sequence>MDFTEINSRGKRGKLLGRIDRKNSRFRTAKTVIIKFGLHVSFVELESVKNAVNEWVMIGTAENHDTAVHIMTDTPPSSTSGRRQPRTYACTGPPNVHSSCNRRKCERRFF</sequence>
<comment type="caution">
    <text evidence="2">The sequence shown here is derived from an EMBL/GenBank/DDBJ whole genome shotgun (WGS) entry which is preliminary data.</text>
</comment>
<proteinExistence type="predicted"/>
<dbReference type="Proteomes" id="UP000887159">
    <property type="component" value="Unassembled WGS sequence"/>
</dbReference>